<accession>A0A9X0CXS5</accession>
<evidence type="ECO:0000313" key="3">
    <source>
        <dbReference type="Proteomes" id="UP001163046"/>
    </source>
</evidence>
<dbReference type="EMBL" id="MU826368">
    <property type="protein sequence ID" value="KAJ7378283.1"/>
    <property type="molecule type" value="Genomic_DNA"/>
</dbReference>
<proteinExistence type="predicted"/>
<reference evidence="2" key="1">
    <citation type="submission" date="2023-01" db="EMBL/GenBank/DDBJ databases">
        <title>Genome assembly of the deep-sea coral Lophelia pertusa.</title>
        <authorList>
            <person name="Herrera S."/>
            <person name="Cordes E."/>
        </authorList>
    </citation>
    <scope>NUCLEOTIDE SEQUENCE</scope>
    <source>
        <strain evidence="2">USNM1676648</strain>
        <tissue evidence="2">Polyp</tissue>
    </source>
</reference>
<feature type="region of interest" description="Disordered" evidence="1">
    <location>
        <begin position="1"/>
        <end position="61"/>
    </location>
</feature>
<dbReference type="AlphaFoldDB" id="A0A9X0CXS5"/>
<evidence type="ECO:0000256" key="1">
    <source>
        <dbReference type="SAM" id="MobiDB-lite"/>
    </source>
</evidence>
<keyword evidence="3" id="KW-1185">Reference proteome</keyword>
<protein>
    <submittedName>
        <fullName evidence="2">Uncharacterized protein</fullName>
    </submittedName>
</protein>
<organism evidence="2 3">
    <name type="scientific">Desmophyllum pertusum</name>
    <dbReference type="NCBI Taxonomy" id="174260"/>
    <lineage>
        <taxon>Eukaryota</taxon>
        <taxon>Metazoa</taxon>
        <taxon>Cnidaria</taxon>
        <taxon>Anthozoa</taxon>
        <taxon>Hexacorallia</taxon>
        <taxon>Scleractinia</taxon>
        <taxon>Caryophylliina</taxon>
        <taxon>Caryophylliidae</taxon>
        <taxon>Desmophyllum</taxon>
    </lineage>
</organism>
<dbReference type="Proteomes" id="UP001163046">
    <property type="component" value="Unassembled WGS sequence"/>
</dbReference>
<gene>
    <name evidence="2" type="ORF">OS493_024234</name>
</gene>
<evidence type="ECO:0000313" key="2">
    <source>
        <dbReference type="EMBL" id="KAJ7378283.1"/>
    </source>
</evidence>
<sequence>MYLKPSSDLQRGSTGAVKSRPFGNNSVGTSTRIIAKQGHSSTGGRILPSGPGPLPNRSMLDNKSGTVKFVTASSSTRDHAKGSSFNHVINHQNRMSWTLLRHGGKFQPTLDMGVPLEGIDLSRAIIDMVI</sequence>
<feature type="compositionally biased region" description="Polar residues" evidence="1">
    <location>
        <begin position="22"/>
        <end position="43"/>
    </location>
</feature>
<name>A0A9X0CXS5_9CNID</name>
<comment type="caution">
    <text evidence="2">The sequence shown here is derived from an EMBL/GenBank/DDBJ whole genome shotgun (WGS) entry which is preliminary data.</text>
</comment>